<dbReference type="Proteomes" id="UP001293254">
    <property type="component" value="Unassembled WGS sequence"/>
</dbReference>
<evidence type="ECO:0000313" key="5">
    <source>
        <dbReference type="EMBL" id="KAK4420902.1"/>
    </source>
</evidence>
<gene>
    <name evidence="5" type="ORF">Salat_2040700</name>
</gene>
<feature type="compositionally biased region" description="Polar residues" evidence="2">
    <location>
        <begin position="387"/>
        <end position="398"/>
    </location>
</feature>
<evidence type="ECO:0000313" key="6">
    <source>
        <dbReference type="Proteomes" id="UP001293254"/>
    </source>
</evidence>
<feature type="compositionally biased region" description="Polar residues" evidence="2">
    <location>
        <begin position="354"/>
        <end position="377"/>
    </location>
</feature>
<dbReference type="EMBL" id="JACGWO010000008">
    <property type="protein sequence ID" value="KAK4420902.1"/>
    <property type="molecule type" value="Genomic_DNA"/>
</dbReference>
<keyword evidence="6" id="KW-1185">Reference proteome</keyword>
<keyword evidence="1" id="KW-0175">Coiled coil</keyword>
<proteinExistence type="predicted"/>
<reference evidence="5" key="2">
    <citation type="journal article" date="2024" name="Plant">
        <title>Genomic evolution and insights into agronomic trait innovations of Sesamum species.</title>
        <authorList>
            <person name="Miao H."/>
            <person name="Wang L."/>
            <person name="Qu L."/>
            <person name="Liu H."/>
            <person name="Sun Y."/>
            <person name="Le M."/>
            <person name="Wang Q."/>
            <person name="Wei S."/>
            <person name="Zheng Y."/>
            <person name="Lin W."/>
            <person name="Duan Y."/>
            <person name="Cao H."/>
            <person name="Xiong S."/>
            <person name="Wang X."/>
            <person name="Wei L."/>
            <person name="Li C."/>
            <person name="Ma Q."/>
            <person name="Ju M."/>
            <person name="Zhao R."/>
            <person name="Li G."/>
            <person name="Mu C."/>
            <person name="Tian Q."/>
            <person name="Mei H."/>
            <person name="Zhang T."/>
            <person name="Gao T."/>
            <person name="Zhang H."/>
        </authorList>
    </citation>
    <scope>NUCLEOTIDE SEQUENCE</scope>
    <source>
        <strain evidence="5">3651</strain>
    </source>
</reference>
<sequence>MVVGISLGAGWQTYLMMGEGNTRARWCPICDVVPYFCAKILGSLITTAFGFAAAIALLINTLHERGDIQFNPRFSIARKLISFSIEAVSSYGIRVVGRANSSARRRFDFASDDILCSYEDYGNQDGNNGIHSDPSSATNSTKEFNKSRMARSSVFPAATYSPPEESSFNQGVITTVENTMKKYTDNIMRFLEGISSRMSQLELYCYNLDKSIGEMRSDLLRDHGESESKLKSLEKHIQEVHRSVQILRDKQELADTQKELAKLQLAQKESSLANNNQQNEDRASTPASEVKKSENSSDNHDQQLALALPHQVSPQPSIPARPHEHHQPSMAPPSSMPPQSMAQVQAYYLPPPQMTNITASSQPSQTQYLPAQSQVQDLSRMPPPPSQTQVNQSPQVQSLPPYQQQWPQPPQQPVMQPPQQPVMQPQIRTSSQVVYSSYLPNQPNQSPAEMVPNSMPMQVSFVGAPQPGSTGPEATYGYGSAGRPIQQQPPPQHLKPGYGSQSGEGYVSSGPRPALPPGNTYMVFDGEGGRTHHPPPQPHFQQNAYPPQRMPSPNMVIPHSLRSHPYNELIEKLVGMGYRGDHVVGVIQRLEDSGQPIDFNSVLDRLNGHPSGGSQRGWSG</sequence>
<feature type="region of interest" description="Disordered" evidence="2">
    <location>
        <begin position="270"/>
        <end position="300"/>
    </location>
</feature>
<accession>A0AAE2CG68</accession>
<keyword evidence="3" id="KW-1133">Transmembrane helix</keyword>
<keyword evidence="3" id="KW-0472">Membrane</keyword>
<feature type="region of interest" description="Disordered" evidence="2">
    <location>
        <begin position="312"/>
        <end position="339"/>
    </location>
</feature>
<evidence type="ECO:0000259" key="4">
    <source>
        <dbReference type="Pfam" id="PF07223"/>
    </source>
</evidence>
<name>A0AAE2CG68_9LAMI</name>
<comment type="caution">
    <text evidence="5">The sequence shown here is derived from an EMBL/GenBank/DDBJ whole genome shotgun (WGS) entry which is preliminary data.</text>
</comment>
<dbReference type="AlphaFoldDB" id="A0AAE2CG68"/>
<feature type="region of interest" description="Disordered" evidence="2">
    <location>
        <begin position="601"/>
        <end position="620"/>
    </location>
</feature>
<reference evidence="5" key="1">
    <citation type="submission" date="2020-06" db="EMBL/GenBank/DDBJ databases">
        <authorList>
            <person name="Li T."/>
            <person name="Hu X."/>
            <person name="Zhang T."/>
            <person name="Song X."/>
            <person name="Zhang H."/>
            <person name="Dai N."/>
            <person name="Sheng W."/>
            <person name="Hou X."/>
            <person name="Wei L."/>
        </authorList>
    </citation>
    <scope>NUCLEOTIDE SEQUENCE</scope>
    <source>
        <strain evidence="5">3651</strain>
        <tissue evidence="5">Leaf</tissue>
    </source>
</reference>
<evidence type="ECO:0000256" key="2">
    <source>
        <dbReference type="SAM" id="MobiDB-lite"/>
    </source>
</evidence>
<evidence type="ECO:0000256" key="3">
    <source>
        <dbReference type="SAM" id="Phobius"/>
    </source>
</evidence>
<evidence type="ECO:0000256" key="1">
    <source>
        <dbReference type="SAM" id="Coils"/>
    </source>
</evidence>
<keyword evidence="3" id="KW-0812">Transmembrane</keyword>
<feature type="region of interest" description="Disordered" evidence="2">
    <location>
        <begin position="353"/>
        <end position="424"/>
    </location>
</feature>
<dbReference type="Pfam" id="PF07223">
    <property type="entry name" value="DUF1421"/>
    <property type="match status" value="1"/>
</dbReference>
<feature type="coiled-coil region" evidence="1">
    <location>
        <begin position="230"/>
        <end position="266"/>
    </location>
</feature>
<protein>
    <recommendedName>
        <fullName evidence="4">DUF1421 domain-containing protein</fullName>
    </recommendedName>
</protein>
<feature type="compositionally biased region" description="Pro residues" evidence="2">
    <location>
        <begin position="407"/>
        <end position="420"/>
    </location>
</feature>
<feature type="compositionally biased region" description="Basic and acidic residues" evidence="2">
    <location>
        <begin position="279"/>
        <end position="300"/>
    </location>
</feature>
<feature type="transmembrane region" description="Helical" evidence="3">
    <location>
        <begin position="40"/>
        <end position="59"/>
    </location>
</feature>
<dbReference type="InterPro" id="IPR010820">
    <property type="entry name" value="DUF1421"/>
</dbReference>
<dbReference type="PANTHER" id="PTHR31805">
    <property type="entry name" value="RECEPTOR-LIKE KINASE, PUTATIVE (DUF1421)-RELATED"/>
    <property type="match status" value="1"/>
</dbReference>
<feature type="region of interest" description="Disordered" evidence="2">
    <location>
        <begin position="463"/>
        <end position="517"/>
    </location>
</feature>
<organism evidence="5 6">
    <name type="scientific">Sesamum alatum</name>
    <dbReference type="NCBI Taxonomy" id="300844"/>
    <lineage>
        <taxon>Eukaryota</taxon>
        <taxon>Viridiplantae</taxon>
        <taxon>Streptophyta</taxon>
        <taxon>Embryophyta</taxon>
        <taxon>Tracheophyta</taxon>
        <taxon>Spermatophyta</taxon>
        <taxon>Magnoliopsida</taxon>
        <taxon>eudicotyledons</taxon>
        <taxon>Gunneridae</taxon>
        <taxon>Pentapetalae</taxon>
        <taxon>asterids</taxon>
        <taxon>lamiids</taxon>
        <taxon>Lamiales</taxon>
        <taxon>Pedaliaceae</taxon>
        <taxon>Sesamum</taxon>
    </lineage>
</organism>
<feature type="compositionally biased region" description="Gly residues" evidence="2">
    <location>
        <begin position="610"/>
        <end position="620"/>
    </location>
</feature>
<dbReference type="PANTHER" id="PTHR31805:SF16">
    <property type="entry name" value="FORMIN-LIKE PROTEIN (DUF1421)"/>
    <property type="match status" value="1"/>
</dbReference>
<feature type="domain" description="DUF1421" evidence="4">
    <location>
        <begin position="566"/>
        <end position="608"/>
    </location>
</feature>